<dbReference type="PANTHER" id="PTHR45586:SF1">
    <property type="entry name" value="LIPOPOLYSACCHARIDE ASSEMBLY PROTEIN B"/>
    <property type="match status" value="1"/>
</dbReference>
<evidence type="ECO:0000256" key="3">
    <source>
        <dbReference type="PROSITE-ProRule" id="PRU00339"/>
    </source>
</evidence>
<dbReference type="SUPFAM" id="SSF48452">
    <property type="entry name" value="TPR-like"/>
    <property type="match status" value="1"/>
</dbReference>
<sequence length="504" mass="56275">MECYNCGAQLGRENYCSKCGADVKIYKKILMASNSFYNEGLERANVRNLSGAIESLKKSLELNKMNMDARNLLGLVYFEMGETVAALSEWVISKNYHSHNNIAGQYLGEIQNNPSRLDTINQTIKKYNQALLYCRQGSRDLAIIQLKKVLSLNPKLVKGHQLLALLYMQDGKYEQAKKSLRNAAKIDENNTMTQRYLKEANRELRESNPKKQKKDDLISYQSGNETIIMPAHFKDNSAVQTIINIVIGIVLGGAISMFLLLPNIKQQAKSDANTALKAANDTIATKEQTISSLQNKVDDLTKEMEDTKEASDTVETKLSSYEQLLTAYAAFVADDIDAAGTALEKVSADDLSDKAKTIYDDVNAKVNEKYLASMYQEGYSAYNKGDQTTAIEKLKKVVEMDESYQNGNAIYYLAQAYRRADDMEQAVIYYQKVLEQYPGTERARVAQTYVNAQQKNTSASQTTGQTTQDRQENTNTQDAAAQPDGADQQPADQPADQQPEAQGQ</sequence>
<dbReference type="PROSITE" id="PS50005">
    <property type="entry name" value="TPR"/>
    <property type="match status" value="2"/>
</dbReference>
<dbReference type="Proteomes" id="UP000606720">
    <property type="component" value="Unassembled WGS sequence"/>
</dbReference>
<dbReference type="EMBL" id="JACOPH010000007">
    <property type="protein sequence ID" value="MBC5714385.1"/>
    <property type="molecule type" value="Genomic_DNA"/>
</dbReference>
<organism evidence="7 8">
    <name type="scientific">Roseburia zhanii</name>
    <dbReference type="NCBI Taxonomy" id="2763064"/>
    <lineage>
        <taxon>Bacteria</taxon>
        <taxon>Bacillati</taxon>
        <taxon>Bacillota</taxon>
        <taxon>Clostridia</taxon>
        <taxon>Lachnospirales</taxon>
        <taxon>Lachnospiraceae</taxon>
        <taxon>Roseburia</taxon>
    </lineage>
</organism>
<feature type="compositionally biased region" description="Low complexity" evidence="5">
    <location>
        <begin position="477"/>
        <end position="504"/>
    </location>
</feature>
<keyword evidence="6" id="KW-0812">Transmembrane</keyword>
<dbReference type="Pfam" id="PF13181">
    <property type="entry name" value="TPR_8"/>
    <property type="match status" value="1"/>
</dbReference>
<reference evidence="7" key="1">
    <citation type="submission" date="2020-08" db="EMBL/GenBank/DDBJ databases">
        <title>Genome public.</title>
        <authorList>
            <person name="Liu C."/>
            <person name="Sun Q."/>
        </authorList>
    </citation>
    <scope>NUCLEOTIDE SEQUENCE</scope>
    <source>
        <strain evidence="7">BX1005</strain>
    </source>
</reference>
<keyword evidence="1" id="KW-0677">Repeat</keyword>
<feature type="coiled-coil region" evidence="4">
    <location>
        <begin position="276"/>
        <end position="317"/>
    </location>
</feature>
<dbReference type="PANTHER" id="PTHR45586">
    <property type="entry name" value="TPR REPEAT-CONTAINING PROTEIN PA4667"/>
    <property type="match status" value="1"/>
</dbReference>
<evidence type="ECO:0000313" key="7">
    <source>
        <dbReference type="EMBL" id="MBC5714385.1"/>
    </source>
</evidence>
<feature type="transmembrane region" description="Helical" evidence="6">
    <location>
        <begin position="242"/>
        <end position="261"/>
    </location>
</feature>
<dbReference type="InterPro" id="IPR011990">
    <property type="entry name" value="TPR-like_helical_dom_sf"/>
</dbReference>
<evidence type="ECO:0000256" key="6">
    <source>
        <dbReference type="SAM" id="Phobius"/>
    </source>
</evidence>
<comment type="caution">
    <text evidence="7">The sequence shown here is derived from an EMBL/GenBank/DDBJ whole genome shotgun (WGS) entry which is preliminary data.</text>
</comment>
<keyword evidence="2 3" id="KW-0802">TPR repeat</keyword>
<protein>
    <submittedName>
        <fullName evidence="7">Tetratricopeptide repeat protein</fullName>
    </submittedName>
</protein>
<accession>A0A923RTZ9</accession>
<dbReference type="InterPro" id="IPR019734">
    <property type="entry name" value="TPR_rpt"/>
</dbReference>
<dbReference type="RefSeq" id="WP_186867092.1">
    <property type="nucleotide sequence ID" value="NZ_JACOPH010000007.1"/>
</dbReference>
<evidence type="ECO:0000313" key="8">
    <source>
        <dbReference type="Proteomes" id="UP000606720"/>
    </source>
</evidence>
<feature type="region of interest" description="Disordered" evidence="5">
    <location>
        <begin position="452"/>
        <end position="504"/>
    </location>
</feature>
<keyword evidence="6" id="KW-0472">Membrane</keyword>
<evidence type="ECO:0000256" key="4">
    <source>
        <dbReference type="SAM" id="Coils"/>
    </source>
</evidence>
<dbReference type="SMART" id="SM00028">
    <property type="entry name" value="TPR"/>
    <property type="match status" value="6"/>
</dbReference>
<evidence type="ECO:0000256" key="2">
    <source>
        <dbReference type="ARBA" id="ARBA00022803"/>
    </source>
</evidence>
<keyword evidence="8" id="KW-1185">Reference proteome</keyword>
<name>A0A923RTZ9_9FIRM</name>
<dbReference type="AlphaFoldDB" id="A0A923RTZ9"/>
<gene>
    <name evidence="7" type="ORF">H8S17_09220</name>
</gene>
<dbReference type="Pfam" id="PF13432">
    <property type="entry name" value="TPR_16"/>
    <property type="match status" value="1"/>
</dbReference>
<proteinExistence type="predicted"/>
<keyword evidence="4" id="KW-0175">Coiled coil</keyword>
<dbReference type="InterPro" id="IPR051012">
    <property type="entry name" value="CellSynth/LPSAsmb/PSIAsmb"/>
</dbReference>
<feature type="repeat" description="TPR" evidence="3">
    <location>
        <begin position="157"/>
        <end position="190"/>
    </location>
</feature>
<dbReference type="Gene3D" id="1.25.40.10">
    <property type="entry name" value="Tetratricopeptide repeat domain"/>
    <property type="match status" value="3"/>
</dbReference>
<dbReference type="Pfam" id="PF13174">
    <property type="entry name" value="TPR_6"/>
    <property type="match status" value="1"/>
</dbReference>
<keyword evidence="6" id="KW-1133">Transmembrane helix</keyword>
<feature type="repeat" description="TPR" evidence="3">
    <location>
        <begin position="407"/>
        <end position="440"/>
    </location>
</feature>
<evidence type="ECO:0000256" key="1">
    <source>
        <dbReference type="ARBA" id="ARBA00022737"/>
    </source>
</evidence>
<evidence type="ECO:0000256" key="5">
    <source>
        <dbReference type="SAM" id="MobiDB-lite"/>
    </source>
</evidence>